<keyword evidence="1" id="KW-0040">ANK repeat</keyword>
<sequence>MADQKQIEQLRYAIWMAIMQNKNEQIVQFFNSPKIQINVNVALTNQGLTALHQAASNGNLNLVQFLVAIQKADIDQQDLFGRTPLHFACAIGNLAIVDYLIQSKASTNIQTIGGETPVMKAAQFHQSQLLYYLIETHSDKINWNLINKLGQNVLNIFRISCVNSLEKLNQLSMPINDVKIELMGLIKGEEQHNNQNYENNQLK</sequence>
<feature type="repeat" description="ANK" evidence="1">
    <location>
        <begin position="80"/>
        <end position="112"/>
    </location>
</feature>
<feature type="repeat" description="ANK" evidence="1">
    <location>
        <begin position="46"/>
        <end position="67"/>
    </location>
</feature>
<dbReference type="OrthoDB" id="432182at2759"/>
<accession>A0A8S1NRD8</accession>
<dbReference type="InterPro" id="IPR002110">
    <property type="entry name" value="Ankyrin_rpt"/>
</dbReference>
<dbReference type="SMART" id="SM00248">
    <property type="entry name" value="ANK"/>
    <property type="match status" value="4"/>
</dbReference>
<dbReference type="EMBL" id="CAJJDN010000063">
    <property type="protein sequence ID" value="CAD8094742.1"/>
    <property type="molecule type" value="Genomic_DNA"/>
</dbReference>
<dbReference type="PANTHER" id="PTHR24198">
    <property type="entry name" value="ANKYRIN REPEAT AND PROTEIN KINASE DOMAIN-CONTAINING PROTEIN"/>
    <property type="match status" value="1"/>
</dbReference>
<dbReference type="Pfam" id="PF12796">
    <property type="entry name" value="Ank_2"/>
    <property type="match status" value="1"/>
</dbReference>
<dbReference type="PANTHER" id="PTHR24198:SF165">
    <property type="entry name" value="ANKYRIN REPEAT-CONTAINING PROTEIN-RELATED"/>
    <property type="match status" value="1"/>
</dbReference>
<keyword evidence="3" id="KW-1185">Reference proteome</keyword>
<dbReference type="PROSITE" id="PS50297">
    <property type="entry name" value="ANK_REP_REGION"/>
    <property type="match status" value="2"/>
</dbReference>
<comment type="caution">
    <text evidence="2">The sequence shown here is derived from an EMBL/GenBank/DDBJ whole genome shotgun (WGS) entry which is preliminary data.</text>
</comment>
<gene>
    <name evidence="2" type="ORF">PSON_ATCC_30995.1.T0630044</name>
</gene>
<evidence type="ECO:0000313" key="3">
    <source>
        <dbReference type="Proteomes" id="UP000692954"/>
    </source>
</evidence>
<proteinExistence type="predicted"/>
<organism evidence="2 3">
    <name type="scientific">Paramecium sonneborni</name>
    <dbReference type="NCBI Taxonomy" id="65129"/>
    <lineage>
        <taxon>Eukaryota</taxon>
        <taxon>Sar</taxon>
        <taxon>Alveolata</taxon>
        <taxon>Ciliophora</taxon>
        <taxon>Intramacronucleata</taxon>
        <taxon>Oligohymenophorea</taxon>
        <taxon>Peniculida</taxon>
        <taxon>Parameciidae</taxon>
        <taxon>Paramecium</taxon>
    </lineage>
</organism>
<evidence type="ECO:0000313" key="2">
    <source>
        <dbReference type="EMBL" id="CAD8094742.1"/>
    </source>
</evidence>
<dbReference type="PROSITE" id="PS50088">
    <property type="entry name" value="ANK_REPEAT"/>
    <property type="match status" value="2"/>
</dbReference>
<reference evidence="2" key="1">
    <citation type="submission" date="2021-01" db="EMBL/GenBank/DDBJ databases">
        <authorList>
            <consortium name="Genoscope - CEA"/>
            <person name="William W."/>
        </authorList>
    </citation>
    <scope>NUCLEOTIDE SEQUENCE</scope>
</reference>
<protein>
    <recommendedName>
        <fullName evidence="4">Ankyrin repeat protein</fullName>
    </recommendedName>
</protein>
<name>A0A8S1NRD8_9CILI</name>
<evidence type="ECO:0000256" key="1">
    <source>
        <dbReference type="PROSITE-ProRule" id="PRU00023"/>
    </source>
</evidence>
<evidence type="ECO:0008006" key="4">
    <source>
        <dbReference type="Google" id="ProtNLM"/>
    </source>
</evidence>
<dbReference type="Proteomes" id="UP000692954">
    <property type="component" value="Unassembled WGS sequence"/>
</dbReference>
<dbReference type="AlphaFoldDB" id="A0A8S1NRD8"/>